<evidence type="ECO:0008006" key="3">
    <source>
        <dbReference type="Google" id="ProtNLM"/>
    </source>
</evidence>
<accession>A0ABR1MUC2</accession>
<evidence type="ECO:0000313" key="2">
    <source>
        <dbReference type="Proteomes" id="UP001367316"/>
    </source>
</evidence>
<reference evidence="1 2" key="1">
    <citation type="submission" date="2024-04" db="EMBL/GenBank/DDBJ databases">
        <title>Phyllosticta paracitricarpa is synonymous to the EU quarantine fungus P. citricarpa based on phylogenomic analyses.</title>
        <authorList>
            <consortium name="Lawrence Berkeley National Laboratory"/>
            <person name="Van ingen-buijs V.A."/>
            <person name="Van westerhoven A.C."/>
            <person name="Haridas S."/>
            <person name="Skiadas P."/>
            <person name="Martin F."/>
            <person name="Groenewald J.Z."/>
            <person name="Crous P.W."/>
            <person name="Seidl M.F."/>
        </authorList>
    </citation>
    <scope>NUCLEOTIDE SEQUENCE [LARGE SCALE GENOMIC DNA]</scope>
    <source>
        <strain evidence="1 2">CBS 141358</strain>
    </source>
</reference>
<keyword evidence="2" id="KW-1185">Reference proteome</keyword>
<sequence>MLDQNLRITMYGKIATKSCPSASAPRNFAFRLTALLPLRRKSKNIDVIVARERGAAHACTHVLCFRFLSVCRSIDEGFLPHICFFFLSPLFFFFCFPSSASASASASTRYAAPASEDCTRLEREAPVPVPVPVRRSCLDSGTEGASEPCSLTRVGREACRIGVL</sequence>
<dbReference type="Proteomes" id="UP001367316">
    <property type="component" value="Unassembled WGS sequence"/>
</dbReference>
<evidence type="ECO:0000313" key="1">
    <source>
        <dbReference type="EMBL" id="KAK7606532.1"/>
    </source>
</evidence>
<name>A0ABR1MUC2_9PEZI</name>
<gene>
    <name evidence="1" type="ORF">JOL62DRAFT_330541</name>
</gene>
<proteinExistence type="predicted"/>
<protein>
    <recommendedName>
        <fullName evidence="3">Transmembrane protein</fullName>
    </recommendedName>
</protein>
<organism evidence="1 2">
    <name type="scientific">Phyllosticta paracitricarpa</name>
    <dbReference type="NCBI Taxonomy" id="2016321"/>
    <lineage>
        <taxon>Eukaryota</taxon>
        <taxon>Fungi</taxon>
        <taxon>Dikarya</taxon>
        <taxon>Ascomycota</taxon>
        <taxon>Pezizomycotina</taxon>
        <taxon>Dothideomycetes</taxon>
        <taxon>Dothideomycetes incertae sedis</taxon>
        <taxon>Botryosphaeriales</taxon>
        <taxon>Phyllostictaceae</taxon>
        <taxon>Phyllosticta</taxon>
    </lineage>
</organism>
<comment type="caution">
    <text evidence="1">The sequence shown here is derived from an EMBL/GenBank/DDBJ whole genome shotgun (WGS) entry which is preliminary data.</text>
</comment>
<dbReference type="EMBL" id="JBBPBF010000046">
    <property type="protein sequence ID" value="KAK7606532.1"/>
    <property type="molecule type" value="Genomic_DNA"/>
</dbReference>